<evidence type="ECO:0000313" key="2">
    <source>
        <dbReference type="Proteomes" id="UP001592531"/>
    </source>
</evidence>
<comment type="caution">
    <text evidence="1">The sequence shown here is derived from an EMBL/GenBank/DDBJ whole genome shotgun (WGS) entry which is preliminary data.</text>
</comment>
<name>A0ABV6VXQ3_9ACTN</name>
<accession>A0ABV6VXQ3</accession>
<dbReference type="RefSeq" id="WP_380537338.1">
    <property type="nucleotide sequence ID" value="NZ_JBHFAB010000013.1"/>
</dbReference>
<gene>
    <name evidence="1" type="ORF">ACEZDE_18150</name>
</gene>
<dbReference type="EMBL" id="JBHFAB010000013">
    <property type="protein sequence ID" value="MFC1418542.1"/>
    <property type="molecule type" value="Genomic_DNA"/>
</dbReference>
<keyword evidence="2" id="KW-1185">Reference proteome</keyword>
<proteinExistence type="predicted"/>
<dbReference type="Proteomes" id="UP001592531">
    <property type="component" value="Unassembled WGS sequence"/>
</dbReference>
<protein>
    <submittedName>
        <fullName evidence="1">Uncharacterized protein</fullName>
    </submittedName>
</protein>
<sequence>MPPDYTPTEEAVEMPPWRPGQPRYDIRLYPHGREPLLWVYVYGDWHEATVRARHRYRTGTAYQVGIRLPAQQPGTYGNFSRTYRWGTPAVQVRTRELPEEQARAAIDRVMSD</sequence>
<organism evidence="1 2">
    <name type="scientific">Streptacidiphilus cavernicola</name>
    <dbReference type="NCBI Taxonomy" id="3342716"/>
    <lineage>
        <taxon>Bacteria</taxon>
        <taxon>Bacillati</taxon>
        <taxon>Actinomycetota</taxon>
        <taxon>Actinomycetes</taxon>
        <taxon>Kitasatosporales</taxon>
        <taxon>Streptomycetaceae</taxon>
        <taxon>Streptacidiphilus</taxon>
    </lineage>
</organism>
<reference evidence="1 2" key="1">
    <citation type="submission" date="2024-09" db="EMBL/GenBank/DDBJ databases">
        <authorList>
            <person name="Lee S.D."/>
        </authorList>
    </citation>
    <scope>NUCLEOTIDE SEQUENCE [LARGE SCALE GENOMIC DNA]</scope>
    <source>
        <strain evidence="1 2">N8-3</strain>
    </source>
</reference>
<evidence type="ECO:0000313" key="1">
    <source>
        <dbReference type="EMBL" id="MFC1418542.1"/>
    </source>
</evidence>